<evidence type="ECO:0000313" key="4">
    <source>
        <dbReference type="EMBL" id="GMI53002.1"/>
    </source>
</evidence>
<protein>
    <recommendedName>
        <fullName evidence="3">Alkyl transferase</fullName>
        <ecNumber evidence="3">2.5.1.-</ecNumber>
    </recommendedName>
</protein>
<dbReference type="InterPro" id="IPR036424">
    <property type="entry name" value="UPP_synth-like_sf"/>
</dbReference>
<accession>A0ABQ6NBH7</accession>
<dbReference type="Proteomes" id="UP001165060">
    <property type="component" value="Unassembled WGS sequence"/>
</dbReference>
<dbReference type="Pfam" id="PF01255">
    <property type="entry name" value="Prenyltransf"/>
    <property type="match status" value="1"/>
</dbReference>
<evidence type="ECO:0000256" key="1">
    <source>
        <dbReference type="ARBA" id="ARBA00005432"/>
    </source>
</evidence>
<dbReference type="CDD" id="cd00475">
    <property type="entry name" value="Cis_IPPS"/>
    <property type="match status" value="1"/>
</dbReference>
<evidence type="ECO:0000256" key="3">
    <source>
        <dbReference type="RuleBase" id="RU363018"/>
    </source>
</evidence>
<keyword evidence="2 3" id="KW-0808">Transferase</keyword>
<dbReference type="Gene3D" id="3.40.1180.10">
    <property type="entry name" value="Decaprenyl diphosphate synthase-like"/>
    <property type="match status" value="1"/>
</dbReference>
<comment type="caution">
    <text evidence="4">The sequence shown here is derived from an EMBL/GenBank/DDBJ whole genome shotgun (WGS) entry which is preliminary data.</text>
</comment>
<sequence>MDGNRRYGRSRYGPAGSLRGHADGGRNLEAAIRWCAELRGSQCPPVLGELSVYAFSSENFERPRAELDGLWAVFEAQAPGLAEQCGRLDVRCRVLNTCGWGRFPEGVRRALEQIQKDTETCSGLTVNVCVGYSGSEDICRAAEAISQTKRAPGSLSPDDFLSYLQLSSPIDLLVRTSGETRLSNFALYNVAYSELLFVDKPWPEFGKDDFQAAIDAFDDRDRRFGK</sequence>
<gene>
    <name evidence="4" type="ORF">TeGR_g2902</name>
</gene>
<name>A0ABQ6NBH7_9STRA</name>
<dbReference type="NCBIfam" id="TIGR00055">
    <property type="entry name" value="uppS"/>
    <property type="match status" value="1"/>
</dbReference>
<reference evidence="4 5" key="1">
    <citation type="journal article" date="2023" name="Commun. Biol.">
        <title>Genome analysis of Parmales, the sister group of diatoms, reveals the evolutionary specialization of diatoms from phago-mixotrophs to photoautotrophs.</title>
        <authorList>
            <person name="Ban H."/>
            <person name="Sato S."/>
            <person name="Yoshikawa S."/>
            <person name="Yamada K."/>
            <person name="Nakamura Y."/>
            <person name="Ichinomiya M."/>
            <person name="Sato N."/>
            <person name="Blanc-Mathieu R."/>
            <person name="Endo H."/>
            <person name="Kuwata A."/>
            <person name="Ogata H."/>
        </authorList>
    </citation>
    <scope>NUCLEOTIDE SEQUENCE [LARGE SCALE GENOMIC DNA]</scope>
</reference>
<proteinExistence type="inferred from homology"/>
<dbReference type="EC" id="2.5.1.-" evidence="3"/>
<evidence type="ECO:0000256" key="2">
    <source>
        <dbReference type="ARBA" id="ARBA00022679"/>
    </source>
</evidence>
<evidence type="ECO:0000313" key="5">
    <source>
        <dbReference type="Proteomes" id="UP001165060"/>
    </source>
</evidence>
<dbReference type="EMBL" id="BRYB01006607">
    <property type="protein sequence ID" value="GMI53002.1"/>
    <property type="molecule type" value="Genomic_DNA"/>
</dbReference>
<dbReference type="PANTHER" id="PTHR10291">
    <property type="entry name" value="DEHYDRODOLICHYL DIPHOSPHATE SYNTHASE FAMILY MEMBER"/>
    <property type="match status" value="1"/>
</dbReference>
<dbReference type="PANTHER" id="PTHR10291:SF43">
    <property type="entry name" value="DEHYDRODOLICHYL DIPHOSPHATE SYNTHASE COMPLEX SUBUNIT DHDDS"/>
    <property type="match status" value="1"/>
</dbReference>
<keyword evidence="5" id="KW-1185">Reference proteome</keyword>
<dbReference type="InterPro" id="IPR001441">
    <property type="entry name" value="UPP_synth-like"/>
</dbReference>
<dbReference type="SUPFAM" id="SSF64005">
    <property type="entry name" value="Undecaprenyl diphosphate synthase"/>
    <property type="match status" value="1"/>
</dbReference>
<organism evidence="4 5">
    <name type="scientific">Tetraparma gracilis</name>
    <dbReference type="NCBI Taxonomy" id="2962635"/>
    <lineage>
        <taxon>Eukaryota</taxon>
        <taxon>Sar</taxon>
        <taxon>Stramenopiles</taxon>
        <taxon>Ochrophyta</taxon>
        <taxon>Bolidophyceae</taxon>
        <taxon>Parmales</taxon>
        <taxon>Triparmaceae</taxon>
        <taxon>Tetraparma</taxon>
    </lineage>
</organism>
<comment type="similarity">
    <text evidence="1 3">Belongs to the UPP synthase family.</text>
</comment>